<dbReference type="OrthoDB" id="3262920at2759"/>
<feature type="region of interest" description="Disordered" evidence="1">
    <location>
        <begin position="1"/>
        <end position="56"/>
    </location>
</feature>
<proteinExistence type="predicted"/>
<dbReference type="EMBL" id="FUEG01000007">
    <property type="protein sequence ID" value="SJL06746.1"/>
    <property type="molecule type" value="Genomic_DNA"/>
</dbReference>
<feature type="compositionally biased region" description="Polar residues" evidence="1">
    <location>
        <begin position="142"/>
        <end position="157"/>
    </location>
</feature>
<feature type="region of interest" description="Disordered" evidence="1">
    <location>
        <begin position="176"/>
        <end position="196"/>
    </location>
</feature>
<dbReference type="SUPFAM" id="SSF56672">
    <property type="entry name" value="DNA/RNA polymerases"/>
    <property type="match status" value="1"/>
</dbReference>
<dbReference type="AlphaFoldDB" id="A0A284RDA9"/>
<evidence type="ECO:0000256" key="1">
    <source>
        <dbReference type="SAM" id="MobiDB-lite"/>
    </source>
</evidence>
<dbReference type="Gene3D" id="2.40.70.10">
    <property type="entry name" value="Acid Proteases"/>
    <property type="match status" value="1"/>
</dbReference>
<reference evidence="4" key="1">
    <citation type="journal article" date="2017" name="Nat. Ecol. Evol.">
        <title>Genome expansion and lineage-specific genetic innovations in the forest pathogenic fungi Armillaria.</title>
        <authorList>
            <person name="Sipos G."/>
            <person name="Prasanna A.N."/>
            <person name="Walter M.C."/>
            <person name="O'Connor E."/>
            <person name="Balint B."/>
            <person name="Krizsan K."/>
            <person name="Kiss B."/>
            <person name="Hess J."/>
            <person name="Varga T."/>
            <person name="Slot J."/>
            <person name="Riley R."/>
            <person name="Boka B."/>
            <person name="Rigling D."/>
            <person name="Barry K."/>
            <person name="Lee J."/>
            <person name="Mihaltcheva S."/>
            <person name="LaButti K."/>
            <person name="Lipzen A."/>
            <person name="Waldron R."/>
            <person name="Moloney N.M."/>
            <person name="Sperisen C."/>
            <person name="Kredics L."/>
            <person name="Vagvoelgyi C."/>
            <person name="Patrignani A."/>
            <person name="Fitzpatrick D."/>
            <person name="Nagy I."/>
            <person name="Doyle S."/>
            <person name="Anderson J.B."/>
            <person name="Grigoriev I.V."/>
            <person name="Gueldener U."/>
            <person name="Muensterkoetter M."/>
            <person name="Nagy L.G."/>
        </authorList>
    </citation>
    <scope>NUCLEOTIDE SEQUENCE [LARGE SCALE GENOMIC DNA]</scope>
    <source>
        <strain evidence="4">C18/9</strain>
    </source>
</reference>
<feature type="region of interest" description="Disordered" evidence="1">
    <location>
        <begin position="85"/>
        <end position="157"/>
    </location>
</feature>
<organism evidence="3 4">
    <name type="scientific">Armillaria ostoyae</name>
    <name type="common">Armillaria root rot fungus</name>
    <dbReference type="NCBI Taxonomy" id="47428"/>
    <lineage>
        <taxon>Eukaryota</taxon>
        <taxon>Fungi</taxon>
        <taxon>Dikarya</taxon>
        <taxon>Basidiomycota</taxon>
        <taxon>Agaricomycotina</taxon>
        <taxon>Agaricomycetes</taxon>
        <taxon>Agaricomycetidae</taxon>
        <taxon>Agaricales</taxon>
        <taxon>Marasmiineae</taxon>
        <taxon>Physalacriaceae</taxon>
        <taxon>Armillaria</taxon>
    </lineage>
</organism>
<feature type="compositionally biased region" description="Polar residues" evidence="1">
    <location>
        <begin position="258"/>
        <end position="271"/>
    </location>
</feature>
<dbReference type="InterPro" id="IPR053134">
    <property type="entry name" value="RNA-dir_DNA_polymerase"/>
</dbReference>
<feature type="domain" description="Reverse transcriptase" evidence="2">
    <location>
        <begin position="602"/>
        <end position="745"/>
    </location>
</feature>
<dbReference type="PROSITE" id="PS50878">
    <property type="entry name" value="RT_POL"/>
    <property type="match status" value="1"/>
</dbReference>
<dbReference type="CDD" id="cd00303">
    <property type="entry name" value="retropepsin_like"/>
    <property type="match status" value="1"/>
</dbReference>
<dbReference type="InterPro" id="IPR043502">
    <property type="entry name" value="DNA/RNA_pol_sf"/>
</dbReference>
<dbReference type="InterPro" id="IPR000477">
    <property type="entry name" value="RT_dom"/>
</dbReference>
<protein>
    <recommendedName>
        <fullName evidence="2">Reverse transcriptase domain-containing protein</fullName>
    </recommendedName>
</protein>
<dbReference type="Pfam" id="PF00078">
    <property type="entry name" value="RVT_1"/>
    <property type="match status" value="1"/>
</dbReference>
<dbReference type="Proteomes" id="UP000219338">
    <property type="component" value="Unassembled WGS sequence"/>
</dbReference>
<feature type="compositionally biased region" description="Basic and acidic residues" evidence="1">
    <location>
        <begin position="248"/>
        <end position="257"/>
    </location>
</feature>
<sequence>MSLKGSNDRSPARAEAKAVKPAGHEAESLSTLRNRGANRCMSSPCGETQSMKVFGEKSPTIVTPIDTASQPRRTDGTWAKLKHTSCEASLQDKQAAPTRGSPITTTSVESRPDGALENTARNPTTTLTSARAVTRPGMGINRQPSTDSEGTGQTGNSAFAVQAPPIMLLRGGPLMKGEDDPGIPPLKEQGRSPEGIPPRRALAIGQEAASAQAVNRGHSVSVIEVPDEEDDSAYQIWLAKEQTPAVAKKEVTSDELARSSTKGNEHSSVPPTKSDPSRWLKPFEVDWMLHTVCEAQNDNAAHAALFVWTHRDRVPELTEELLSELHQGGERAWEQLYELREPPRYLRHRQNGDRDFSLDIQLNSCTGRQTLTTKALVDSGCTSSSINRAFVRKHELNTRKTAVPIAVYNADGTHNQAGDITEFVEFRMTIRNHSERIDFAVTDLGSKDLYLGHDWLKRHNLVINWEMGMIIFGHCQCISNPFLLPDADPDDRWDEELKDSDRILAVNIEEELVIRVVHHANDLAAAANTDKPKKTFEEMVPADYRSFRDLFSKENFDELPEWKPWDHAIELVPNAKSTLDCKVYPLNRDEQEQLDKFLDENLESGRIKESKSLFASPFFFVKKKDSSLRPVQDYRKLNEMTIKNRYPLPLISELIDKLQGAKYFTKLDVRWGYNNVRIKEGDEHKATFCTNRGLFEPTVMFFGLTNSPATFQWMMNDIFKDLISKGKVTIYLDDILIFTKDLDEH</sequence>
<dbReference type="InterPro" id="IPR043128">
    <property type="entry name" value="Rev_trsase/Diguanyl_cyclase"/>
</dbReference>
<gene>
    <name evidence="3" type="ORF">ARMOST_10088</name>
</gene>
<feature type="region of interest" description="Disordered" evidence="1">
    <location>
        <begin position="248"/>
        <end position="277"/>
    </location>
</feature>
<dbReference type="Gene3D" id="3.10.10.10">
    <property type="entry name" value="HIV Type 1 Reverse Transcriptase, subunit A, domain 1"/>
    <property type="match status" value="1"/>
</dbReference>
<dbReference type="PANTHER" id="PTHR24559:SF440">
    <property type="entry name" value="RIBONUCLEASE H"/>
    <property type="match status" value="1"/>
</dbReference>
<dbReference type="STRING" id="47428.A0A284RDA9"/>
<dbReference type="Pfam" id="PF08284">
    <property type="entry name" value="RVP_2"/>
    <property type="match status" value="1"/>
</dbReference>
<feature type="compositionally biased region" description="Polar residues" evidence="1">
    <location>
        <begin position="119"/>
        <end position="131"/>
    </location>
</feature>
<accession>A0A284RDA9</accession>
<dbReference type="SUPFAM" id="SSF50630">
    <property type="entry name" value="Acid proteases"/>
    <property type="match status" value="1"/>
</dbReference>
<dbReference type="InterPro" id="IPR021109">
    <property type="entry name" value="Peptidase_aspartic_dom_sf"/>
</dbReference>
<evidence type="ECO:0000313" key="3">
    <source>
        <dbReference type="EMBL" id="SJL06746.1"/>
    </source>
</evidence>
<keyword evidence="4" id="KW-1185">Reference proteome</keyword>
<feature type="compositionally biased region" description="Basic and acidic residues" evidence="1">
    <location>
        <begin position="1"/>
        <end position="27"/>
    </location>
</feature>
<name>A0A284RDA9_ARMOS</name>
<dbReference type="Gene3D" id="3.30.70.270">
    <property type="match status" value="1"/>
</dbReference>
<evidence type="ECO:0000313" key="4">
    <source>
        <dbReference type="Proteomes" id="UP000219338"/>
    </source>
</evidence>
<dbReference type="CDD" id="cd01647">
    <property type="entry name" value="RT_LTR"/>
    <property type="match status" value="1"/>
</dbReference>
<dbReference type="PANTHER" id="PTHR24559">
    <property type="entry name" value="TRANSPOSON TY3-I GAG-POL POLYPROTEIN"/>
    <property type="match status" value="1"/>
</dbReference>
<evidence type="ECO:0000259" key="2">
    <source>
        <dbReference type="PROSITE" id="PS50878"/>
    </source>
</evidence>